<reference evidence="1 2" key="1">
    <citation type="submission" date="2023-03" db="EMBL/GenBank/DDBJ databases">
        <title>Genome sequence of Lichtheimia ornata CBS 291.66.</title>
        <authorList>
            <person name="Mohabir J.T."/>
            <person name="Shea T.P."/>
            <person name="Kurbessoian T."/>
            <person name="Berby B."/>
            <person name="Fontaine J."/>
            <person name="Livny J."/>
            <person name="Gnirke A."/>
            <person name="Stajich J.E."/>
            <person name="Cuomo C.A."/>
        </authorList>
    </citation>
    <scope>NUCLEOTIDE SEQUENCE [LARGE SCALE GENOMIC DNA]</scope>
    <source>
        <strain evidence="1">CBS 291.66</strain>
    </source>
</reference>
<dbReference type="AlphaFoldDB" id="A0AAD7V7J0"/>
<dbReference type="RefSeq" id="XP_058345666.1">
    <property type="nucleotide sequence ID" value="XM_058483467.1"/>
</dbReference>
<proteinExistence type="predicted"/>
<dbReference type="GeneID" id="83210809"/>
<evidence type="ECO:0000313" key="1">
    <source>
        <dbReference type="EMBL" id="KAJ8660753.1"/>
    </source>
</evidence>
<organism evidence="1 2">
    <name type="scientific">Lichtheimia ornata</name>
    <dbReference type="NCBI Taxonomy" id="688661"/>
    <lineage>
        <taxon>Eukaryota</taxon>
        <taxon>Fungi</taxon>
        <taxon>Fungi incertae sedis</taxon>
        <taxon>Mucoromycota</taxon>
        <taxon>Mucoromycotina</taxon>
        <taxon>Mucoromycetes</taxon>
        <taxon>Mucorales</taxon>
        <taxon>Lichtheimiaceae</taxon>
        <taxon>Lichtheimia</taxon>
    </lineage>
</organism>
<sequence length="200" mass="22717">MVYLVPKSAGDDCVIQRDYCRELLVFWCFGAYKITAMIANHGEMFMSLVVSTFIASRVVGYQATGDFSEECPPMQVSCEWIVSATNNSMHIFGAISTLIPSSGSSRYRQFGGHPEMKVSYRLITSAARNNLYIFDISKLSISWWFWLLAIPLMDLYNYTRLKDGSCHQQAMRVRVDIFGVTKVIYASPQGIHRQAAFDFQ</sequence>
<dbReference type="EMBL" id="JARTCD010000011">
    <property type="protein sequence ID" value="KAJ8660753.1"/>
    <property type="molecule type" value="Genomic_DNA"/>
</dbReference>
<gene>
    <name evidence="1" type="ORF">O0I10_003396</name>
</gene>
<name>A0AAD7V7J0_9FUNG</name>
<accession>A0AAD7V7J0</accession>
<comment type="caution">
    <text evidence="1">The sequence shown here is derived from an EMBL/GenBank/DDBJ whole genome shotgun (WGS) entry which is preliminary data.</text>
</comment>
<evidence type="ECO:0000313" key="2">
    <source>
        <dbReference type="Proteomes" id="UP001234581"/>
    </source>
</evidence>
<dbReference type="Proteomes" id="UP001234581">
    <property type="component" value="Unassembled WGS sequence"/>
</dbReference>
<keyword evidence="2" id="KW-1185">Reference proteome</keyword>
<protein>
    <submittedName>
        <fullName evidence="1">Uncharacterized protein</fullName>
    </submittedName>
</protein>